<comment type="caution">
    <text evidence="2">The sequence shown here is derived from an EMBL/GenBank/DDBJ whole genome shotgun (WGS) entry which is preliminary data.</text>
</comment>
<dbReference type="PANTHER" id="PTHR43312:SF1">
    <property type="entry name" value="NADP-DEPENDENT OXIDOREDUCTASE DOMAIN-CONTAINING PROTEIN"/>
    <property type="match status" value="1"/>
</dbReference>
<sequence length="290" mass="32404">MNSRLALGTVQFGLAYGVANRAGKVGFSEAQAILREARSSGINTLDTAIAYGDSETLLGEIGSADWQIITKLPEVPDACIDVTGWVHEQIEGSLLRLGSRQLYAVLLHRPGQLLEEKGKELFSALQALKVRGYTKKIGISIYSPEDLDELLKTMDFDLVQAPLNILDQRIIKSGWSRRLRLRGVELHVRSAFLQGLLLMPPDQRPWKFARWQSLWDEWERWLTATELSPLQASLRYVLNITEVDKVVVGVDSVSQFREILAASVGQLPSLPEWPHPIDGALINPASWNQL</sequence>
<dbReference type="Pfam" id="PF00248">
    <property type="entry name" value="Aldo_ket_red"/>
    <property type="match status" value="1"/>
</dbReference>
<dbReference type="InterPro" id="IPR053135">
    <property type="entry name" value="AKR2_Oxidoreductase"/>
</dbReference>
<evidence type="ECO:0000259" key="1">
    <source>
        <dbReference type="Pfam" id="PF00248"/>
    </source>
</evidence>
<dbReference type="Gene3D" id="3.20.20.100">
    <property type="entry name" value="NADP-dependent oxidoreductase domain"/>
    <property type="match status" value="1"/>
</dbReference>
<proteinExistence type="predicted"/>
<dbReference type="InterPro" id="IPR023210">
    <property type="entry name" value="NADP_OxRdtase_dom"/>
</dbReference>
<feature type="domain" description="NADP-dependent oxidoreductase" evidence="1">
    <location>
        <begin position="4"/>
        <end position="267"/>
    </location>
</feature>
<gene>
    <name evidence="2" type="ORF">DFR37_102100</name>
</gene>
<dbReference type="AlphaFoldDB" id="A0A366HHV8"/>
<reference evidence="2 3" key="1">
    <citation type="submission" date="2018-06" db="EMBL/GenBank/DDBJ databases">
        <title>Genomic Encyclopedia of Type Strains, Phase IV (KMG-IV): sequencing the most valuable type-strain genomes for metagenomic binning, comparative biology and taxonomic classification.</title>
        <authorList>
            <person name="Goeker M."/>
        </authorList>
    </citation>
    <scope>NUCLEOTIDE SEQUENCE [LARGE SCALE GENOMIC DNA]</scope>
    <source>
        <strain evidence="2 3">DSM 25520</strain>
    </source>
</reference>
<dbReference type="SUPFAM" id="SSF51430">
    <property type="entry name" value="NAD(P)-linked oxidoreductase"/>
    <property type="match status" value="1"/>
</dbReference>
<dbReference type="PANTHER" id="PTHR43312">
    <property type="entry name" value="D-THREO-ALDOSE 1-DEHYDROGENASE"/>
    <property type="match status" value="1"/>
</dbReference>
<keyword evidence="3" id="KW-1185">Reference proteome</keyword>
<evidence type="ECO:0000313" key="2">
    <source>
        <dbReference type="EMBL" id="RBP41721.1"/>
    </source>
</evidence>
<name>A0A366HHV8_9BURK</name>
<organism evidence="2 3">
    <name type="scientific">Eoetvoesiella caeni</name>
    <dbReference type="NCBI Taxonomy" id="645616"/>
    <lineage>
        <taxon>Bacteria</taxon>
        <taxon>Pseudomonadati</taxon>
        <taxon>Pseudomonadota</taxon>
        <taxon>Betaproteobacteria</taxon>
        <taxon>Burkholderiales</taxon>
        <taxon>Alcaligenaceae</taxon>
        <taxon>Eoetvoesiella</taxon>
    </lineage>
</organism>
<dbReference type="Proteomes" id="UP000253628">
    <property type="component" value="Unassembled WGS sequence"/>
</dbReference>
<dbReference type="RefSeq" id="WP_113931980.1">
    <property type="nucleotide sequence ID" value="NZ_JACCEU010000002.1"/>
</dbReference>
<dbReference type="CDD" id="cd19097">
    <property type="entry name" value="AKR_unchar"/>
    <property type="match status" value="1"/>
</dbReference>
<evidence type="ECO:0000313" key="3">
    <source>
        <dbReference type="Proteomes" id="UP000253628"/>
    </source>
</evidence>
<dbReference type="InterPro" id="IPR036812">
    <property type="entry name" value="NAD(P)_OxRdtase_dom_sf"/>
</dbReference>
<dbReference type="OrthoDB" id="9773828at2"/>
<protein>
    <recommendedName>
        <fullName evidence="1">NADP-dependent oxidoreductase domain-containing protein</fullName>
    </recommendedName>
</protein>
<dbReference type="EMBL" id="QNRQ01000002">
    <property type="protein sequence ID" value="RBP41721.1"/>
    <property type="molecule type" value="Genomic_DNA"/>
</dbReference>
<accession>A0A366HHV8</accession>